<keyword evidence="12" id="KW-1185">Reference proteome</keyword>
<sequence>MELSLANIFLKIVSIVGLISALTLVTVYHLLPRAKISRIMIWYKRQKRGVAVNYVEHEGYRFCYFCRGEPGLQPSALILHGLAFNKDIWLNTIKFLPKDLHLVCLDMPGHGETTCLLRDSYAAVDQAKKIHQFVECIGLNQKPFHLVGTSMGGMIAGVYAAQYPSEVSGLSLLCPLGLRYPDDNNNAFKRLREQSIKSHDVFKLGLYHPSTKNMQLLKGYVADWRQQNAFLVKCFLDLSNPKSEYSLHDNMSNISAPTQVLWGKDDQVADSSGAEILAHAIPNSQVHMLERCGHIIAFERPRKSAKLLLEFYNSVCDKAENKKLA</sequence>
<dbReference type="GO" id="GO:0046464">
    <property type="term" value="P:acylglycerol catabolic process"/>
    <property type="evidence" value="ECO:0007669"/>
    <property type="project" value="TreeGrafter"/>
</dbReference>
<dbReference type="PRINTS" id="PR00111">
    <property type="entry name" value="ABHYDROLASE"/>
</dbReference>
<reference evidence="11 12" key="1">
    <citation type="journal article" date="2019" name="Proc. Natl. Acad. Sci. U.S.A.">
        <title>Regulatory changes in pterin and carotenoid genes underlie balanced color polymorphisms in the wall lizard.</title>
        <authorList>
            <person name="Andrade P."/>
            <person name="Pinho C."/>
            <person name="Perez I de Lanuza G."/>
            <person name="Afonso S."/>
            <person name="Brejcha J."/>
            <person name="Rubin C.J."/>
            <person name="Wallerman O."/>
            <person name="Pereira P."/>
            <person name="Sabatino S.J."/>
            <person name="Bellati A."/>
            <person name="Pellitteri-Rosa D."/>
            <person name="Bosakova Z."/>
            <person name="Bunikis I."/>
            <person name="Carretero M.A."/>
            <person name="Feiner N."/>
            <person name="Marsik P."/>
            <person name="Pauperio F."/>
            <person name="Salvi D."/>
            <person name="Soler L."/>
            <person name="While G.M."/>
            <person name="Uller T."/>
            <person name="Font E."/>
            <person name="Andersson L."/>
            <person name="Carneiro M."/>
        </authorList>
    </citation>
    <scope>NUCLEOTIDE SEQUENCE</scope>
</reference>
<evidence type="ECO:0000259" key="10">
    <source>
        <dbReference type="Pfam" id="PF00561"/>
    </source>
</evidence>
<dbReference type="GO" id="GO:0047372">
    <property type="term" value="F:monoacylglycerol lipase activity"/>
    <property type="evidence" value="ECO:0007669"/>
    <property type="project" value="UniProtKB-EC"/>
</dbReference>
<dbReference type="InterPro" id="IPR000073">
    <property type="entry name" value="AB_hydrolase_1"/>
</dbReference>
<name>A0A670JD43_PODMU</name>
<dbReference type="Ensembl" id="ENSPMRT00000022347.1">
    <property type="protein sequence ID" value="ENSPMRP00000021047.1"/>
    <property type="gene ID" value="ENSPMRG00000013672.1"/>
</dbReference>
<comment type="catalytic activity">
    <reaction evidence="1">
        <text>Hydrolyzes glycerol monoesters of long-chain fatty acids.</text>
        <dbReference type="EC" id="3.1.1.23"/>
    </reaction>
</comment>
<dbReference type="GO" id="GO:0031966">
    <property type="term" value="C:mitochondrial membrane"/>
    <property type="evidence" value="ECO:0007669"/>
    <property type="project" value="UniProtKB-SubCell"/>
</dbReference>
<dbReference type="Proteomes" id="UP000472272">
    <property type="component" value="Chromosome 2"/>
</dbReference>
<evidence type="ECO:0000256" key="7">
    <source>
        <dbReference type="ARBA" id="ARBA00047662"/>
    </source>
</evidence>
<dbReference type="Pfam" id="PF00561">
    <property type="entry name" value="Abhydrolase_1"/>
    <property type="match status" value="1"/>
</dbReference>
<evidence type="ECO:0000256" key="5">
    <source>
        <dbReference type="ARBA" id="ARBA00037874"/>
    </source>
</evidence>
<evidence type="ECO:0000313" key="11">
    <source>
        <dbReference type="Ensembl" id="ENSPMRP00000021047.1"/>
    </source>
</evidence>
<dbReference type="GO" id="GO:0005765">
    <property type="term" value="C:lysosomal membrane"/>
    <property type="evidence" value="ECO:0007669"/>
    <property type="project" value="UniProtKB-SubCell"/>
</dbReference>
<evidence type="ECO:0000256" key="1">
    <source>
        <dbReference type="ARBA" id="ARBA00001613"/>
    </source>
</evidence>
<dbReference type="AlphaFoldDB" id="A0A670JD43"/>
<comment type="subcellular location">
    <subcellularLocation>
        <location evidence="4">Late endosome membrane</location>
        <topology evidence="4">Single-pass type II membrane protein</topology>
    </subcellularLocation>
    <subcellularLocation>
        <location evidence="5">Lysosome membrane</location>
        <topology evidence="5">Single-pass type II membrane protein</topology>
    </subcellularLocation>
    <subcellularLocation>
        <location evidence="6">Mitochondrion membrane</location>
        <topology evidence="6">Single-pass type II membrane protein</topology>
    </subcellularLocation>
</comment>
<dbReference type="OMA" id="ARATWQW"/>
<comment type="catalytic activity">
    <reaction evidence="7">
        <text>1-dodecanoylglycerol + H2O = dodecanoate + glycerol + H(+)</text>
        <dbReference type="Rhea" id="RHEA:44316"/>
        <dbReference type="ChEBI" id="CHEBI:15377"/>
        <dbReference type="ChEBI" id="CHEBI:15378"/>
        <dbReference type="ChEBI" id="CHEBI:17754"/>
        <dbReference type="ChEBI" id="CHEBI:18262"/>
        <dbReference type="ChEBI" id="CHEBI:75539"/>
    </reaction>
</comment>
<feature type="domain" description="AB hydrolase-1" evidence="10">
    <location>
        <begin position="77"/>
        <end position="301"/>
    </location>
</feature>
<evidence type="ECO:0000256" key="4">
    <source>
        <dbReference type="ARBA" id="ARBA00037797"/>
    </source>
</evidence>
<dbReference type="InterPro" id="IPR050266">
    <property type="entry name" value="AB_hydrolase_sf"/>
</dbReference>
<dbReference type="KEGG" id="pmua:114591895"/>
<reference evidence="11" key="2">
    <citation type="submission" date="2025-08" db="UniProtKB">
        <authorList>
            <consortium name="Ensembl"/>
        </authorList>
    </citation>
    <scope>IDENTIFICATION</scope>
</reference>
<evidence type="ECO:0000256" key="2">
    <source>
        <dbReference type="ARBA" id="ARBA00008645"/>
    </source>
</evidence>
<dbReference type="GeneTree" id="ENSGT00510000047225"/>
<comment type="function">
    <text evidence="8">Lipase that preferentially hydrolysis medium-chain saturated monoacylglycerols including 2-arachidonoylglycerol. Through 2-arachidonoylglycerol degradation may regulate endocannabinoid signaling pathways. Also has a lysophosphatidyl lipase activity with a preference for lysophosphatidylglycerol among other lysophospholipids. Also able to degrade bis(monoacylglycero)phosphate (BMP) and constitutes the major enzyme for BMP catabolism. BMP, also known as lysobisphosphatidic acid, is enriched in late endosomes and lysosomes and plays a key role in the formation of intraluminal vesicles and in lipid sorting.</text>
</comment>
<evidence type="ECO:0000256" key="9">
    <source>
        <dbReference type="SAM" id="Phobius"/>
    </source>
</evidence>
<dbReference type="GO" id="GO:0032281">
    <property type="term" value="C:AMPA glutamate receptor complex"/>
    <property type="evidence" value="ECO:0007669"/>
    <property type="project" value="TreeGrafter"/>
</dbReference>
<proteinExistence type="inferred from homology"/>
<dbReference type="Gene3D" id="3.40.50.1820">
    <property type="entry name" value="alpha/beta hydrolase"/>
    <property type="match status" value="1"/>
</dbReference>
<dbReference type="GeneID" id="114591895"/>
<evidence type="ECO:0000256" key="8">
    <source>
        <dbReference type="ARBA" id="ARBA00049568"/>
    </source>
</evidence>
<comment type="similarity">
    <text evidence="2">Belongs to the AB hydrolase superfamily.</text>
</comment>
<evidence type="ECO:0000256" key="3">
    <source>
        <dbReference type="ARBA" id="ARBA00013254"/>
    </source>
</evidence>
<feature type="transmembrane region" description="Helical" evidence="9">
    <location>
        <begin position="12"/>
        <end position="31"/>
    </location>
</feature>
<dbReference type="PANTHER" id="PTHR43798">
    <property type="entry name" value="MONOACYLGLYCEROL LIPASE"/>
    <property type="match status" value="1"/>
</dbReference>
<dbReference type="GO" id="GO:0031902">
    <property type="term" value="C:late endosome membrane"/>
    <property type="evidence" value="ECO:0007669"/>
    <property type="project" value="UniProtKB-SubCell"/>
</dbReference>
<keyword evidence="9" id="KW-0472">Membrane</keyword>
<gene>
    <name evidence="11" type="primary">LOC114591895</name>
</gene>
<dbReference type="EC" id="3.1.1.23" evidence="3"/>
<dbReference type="RefSeq" id="XP_028575445.1">
    <property type="nucleotide sequence ID" value="XM_028719612.1"/>
</dbReference>
<dbReference type="SUPFAM" id="SSF53474">
    <property type="entry name" value="alpha/beta-Hydrolases"/>
    <property type="match status" value="1"/>
</dbReference>
<evidence type="ECO:0000256" key="6">
    <source>
        <dbReference type="ARBA" id="ARBA00046308"/>
    </source>
</evidence>
<organism evidence="11 12">
    <name type="scientific">Podarcis muralis</name>
    <name type="common">Wall lizard</name>
    <name type="synonym">Lacerta muralis</name>
    <dbReference type="NCBI Taxonomy" id="64176"/>
    <lineage>
        <taxon>Eukaryota</taxon>
        <taxon>Metazoa</taxon>
        <taxon>Chordata</taxon>
        <taxon>Craniata</taxon>
        <taxon>Vertebrata</taxon>
        <taxon>Euteleostomi</taxon>
        <taxon>Lepidosauria</taxon>
        <taxon>Squamata</taxon>
        <taxon>Bifurcata</taxon>
        <taxon>Unidentata</taxon>
        <taxon>Episquamata</taxon>
        <taxon>Laterata</taxon>
        <taxon>Lacertibaenia</taxon>
        <taxon>Lacertidae</taxon>
        <taxon>Podarcis</taxon>
    </lineage>
</organism>
<protein>
    <recommendedName>
        <fullName evidence="3">acylglycerol lipase</fullName>
        <ecNumber evidence="3">3.1.1.23</ecNumber>
    </recommendedName>
</protein>
<evidence type="ECO:0000313" key="12">
    <source>
        <dbReference type="Proteomes" id="UP000472272"/>
    </source>
</evidence>
<dbReference type="PANTHER" id="PTHR43798:SF5">
    <property type="entry name" value="MONOACYLGLYCEROL LIPASE ABHD6"/>
    <property type="match status" value="1"/>
</dbReference>
<accession>A0A670JD43</accession>
<keyword evidence="9" id="KW-1133">Transmembrane helix</keyword>
<dbReference type="InterPro" id="IPR029058">
    <property type="entry name" value="AB_hydrolase_fold"/>
</dbReference>
<reference evidence="11" key="3">
    <citation type="submission" date="2025-09" db="UniProtKB">
        <authorList>
            <consortium name="Ensembl"/>
        </authorList>
    </citation>
    <scope>IDENTIFICATION</scope>
</reference>
<dbReference type="OrthoDB" id="6431331at2759"/>
<keyword evidence="9" id="KW-0812">Transmembrane</keyword>